<dbReference type="AlphaFoldDB" id="A0A834SWG5"/>
<evidence type="ECO:0000313" key="2">
    <source>
        <dbReference type="Proteomes" id="UP000634136"/>
    </source>
</evidence>
<gene>
    <name evidence="1" type="ORF">G2W53_032067</name>
</gene>
<dbReference type="Proteomes" id="UP000634136">
    <property type="component" value="Unassembled WGS sequence"/>
</dbReference>
<dbReference type="EMBL" id="JAAIUW010000010">
    <property type="protein sequence ID" value="KAF7811091.1"/>
    <property type="molecule type" value="Genomic_DNA"/>
</dbReference>
<reference evidence="1" key="1">
    <citation type="submission" date="2020-09" db="EMBL/GenBank/DDBJ databases">
        <title>Genome-Enabled Discovery of Anthraquinone Biosynthesis in Senna tora.</title>
        <authorList>
            <person name="Kang S.-H."/>
            <person name="Pandey R.P."/>
            <person name="Lee C.-M."/>
            <person name="Sim J.-S."/>
            <person name="Jeong J.-T."/>
            <person name="Choi B.-S."/>
            <person name="Jung M."/>
            <person name="Ginzburg D."/>
            <person name="Zhao K."/>
            <person name="Won S.Y."/>
            <person name="Oh T.-J."/>
            <person name="Yu Y."/>
            <person name="Kim N.-H."/>
            <person name="Lee O.R."/>
            <person name="Lee T.-H."/>
            <person name="Bashyal P."/>
            <person name="Kim T.-S."/>
            <person name="Lee W.-H."/>
            <person name="Kawkins C."/>
            <person name="Kim C.-K."/>
            <person name="Kim J.S."/>
            <person name="Ahn B.O."/>
            <person name="Rhee S.Y."/>
            <person name="Sohng J.K."/>
        </authorList>
    </citation>
    <scope>NUCLEOTIDE SEQUENCE</scope>
    <source>
        <tissue evidence="1">Leaf</tissue>
    </source>
</reference>
<protein>
    <submittedName>
        <fullName evidence="1">Uncharacterized protein</fullName>
    </submittedName>
</protein>
<evidence type="ECO:0000313" key="1">
    <source>
        <dbReference type="EMBL" id="KAF7811091.1"/>
    </source>
</evidence>
<accession>A0A834SWG5</accession>
<sequence>MAEEINSGLMFDGKKVTNSYGN</sequence>
<name>A0A834SWG5_9FABA</name>
<keyword evidence="2" id="KW-1185">Reference proteome</keyword>
<organism evidence="1 2">
    <name type="scientific">Senna tora</name>
    <dbReference type="NCBI Taxonomy" id="362788"/>
    <lineage>
        <taxon>Eukaryota</taxon>
        <taxon>Viridiplantae</taxon>
        <taxon>Streptophyta</taxon>
        <taxon>Embryophyta</taxon>
        <taxon>Tracheophyta</taxon>
        <taxon>Spermatophyta</taxon>
        <taxon>Magnoliopsida</taxon>
        <taxon>eudicotyledons</taxon>
        <taxon>Gunneridae</taxon>
        <taxon>Pentapetalae</taxon>
        <taxon>rosids</taxon>
        <taxon>fabids</taxon>
        <taxon>Fabales</taxon>
        <taxon>Fabaceae</taxon>
        <taxon>Caesalpinioideae</taxon>
        <taxon>Cassia clade</taxon>
        <taxon>Senna</taxon>
    </lineage>
</organism>
<comment type="caution">
    <text evidence="1">The sequence shown here is derived from an EMBL/GenBank/DDBJ whole genome shotgun (WGS) entry which is preliminary data.</text>
</comment>
<proteinExistence type="predicted"/>